<protein>
    <submittedName>
        <fullName evidence="2">Membrane-associated phospholipid phosphatase</fullName>
    </submittedName>
</protein>
<organism evidence="2 3">
    <name type="scientific">Undibacterium arcticum</name>
    <dbReference type="NCBI Taxonomy" id="1762892"/>
    <lineage>
        <taxon>Bacteria</taxon>
        <taxon>Pseudomonadati</taxon>
        <taxon>Pseudomonadota</taxon>
        <taxon>Betaproteobacteria</taxon>
        <taxon>Burkholderiales</taxon>
        <taxon>Oxalobacteraceae</taxon>
        <taxon>Undibacterium</taxon>
    </lineage>
</organism>
<keyword evidence="1" id="KW-0812">Transmembrane</keyword>
<gene>
    <name evidence="2" type="ORF">ACFOFO_18480</name>
</gene>
<name>A0ABV7F6M2_9BURK</name>
<keyword evidence="1" id="KW-0472">Membrane</keyword>
<feature type="transmembrane region" description="Helical" evidence="1">
    <location>
        <begin position="156"/>
        <end position="172"/>
    </location>
</feature>
<accession>A0ABV7F6M2</accession>
<keyword evidence="1" id="KW-1133">Transmembrane helix</keyword>
<dbReference type="EMBL" id="JBHRTP010000058">
    <property type="protein sequence ID" value="MFC3109926.1"/>
    <property type="molecule type" value="Genomic_DNA"/>
</dbReference>
<keyword evidence="3" id="KW-1185">Reference proteome</keyword>
<dbReference type="RefSeq" id="WP_390332342.1">
    <property type="nucleotide sequence ID" value="NZ_JBHRTP010000058.1"/>
</dbReference>
<dbReference type="Gene3D" id="1.20.144.10">
    <property type="entry name" value="Phosphatidic acid phosphatase type 2/haloperoxidase"/>
    <property type="match status" value="1"/>
</dbReference>
<evidence type="ECO:0000256" key="1">
    <source>
        <dbReference type="SAM" id="Phobius"/>
    </source>
</evidence>
<feature type="transmembrane region" description="Helical" evidence="1">
    <location>
        <begin position="103"/>
        <end position="120"/>
    </location>
</feature>
<feature type="transmembrane region" description="Helical" evidence="1">
    <location>
        <begin position="6"/>
        <end position="28"/>
    </location>
</feature>
<evidence type="ECO:0000313" key="2">
    <source>
        <dbReference type="EMBL" id="MFC3109926.1"/>
    </source>
</evidence>
<feature type="transmembrane region" description="Helical" evidence="1">
    <location>
        <begin position="72"/>
        <end position="91"/>
    </location>
</feature>
<reference evidence="3" key="1">
    <citation type="journal article" date="2019" name="Int. J. Syst. Evol. Microbiol.">
        <title>The Global Catalogue of Microorganisms (GCM) 10K type strain sequencing project: providing services to taxonomists for standard genome sequencing and annotation.</title>
        <authorList>
            <consortium name="The Broad Institute Genomics Platform"/>
            <consortium name="The Broad Institute Genome Sequencing Center for Infectious Disease"/>
            <person name="Wu L."/>
            <person name="Ma J."/>
        </authorList>
    </citation>
    <scope>NUCLEOTIDE SEQUENCE [LARGE SCALE GENOMIC DNA]</scope>
    <source>
        <strain evidence="3">KCTC 42986</strain>
    </source>
</reference>
<proteinExistence type="predicted"/>
<comment type="caution">
    <text evidence="2">The sequence shown here is derived from an EMBL/GenBank/DDBJ whole genome shotgun (WGS) entry which is preliminary data.</text>
</comment>
<sequence length="215" mass="23910">MIPWTRIVHLGDVAVMVPAAAAIAALLVTRSTWRVAVWWCLLIALGISLVAFSKIAFLAWGTGIRSLDFKALSGHATLTTAIMPVIFFLGLRHADPHVRAAGIWAGLGCGMLMALLLVMLDEHSASEVIAGCVLGAIVSLAALYKLRVHRSPKLNWWAIPLGILFFFYIRYAEPLSPGYWLIRIALDLSGRHQLYSWTTWELDKHADTYFGNHFW</sequence>
<feature type="transmembrane region" description="Helical" evidence="1">
    <location>
        <begin position="35"/>
        <end position="60"/>
    </location>
</feature>
<feature type="transmembrane region" description="Helical" evidence="1">
    <location>
        <begin position="126"/>
        <end position="144"/>
    </location>
</feature>
<dbReference type="Proteomes" id="UP001595530">
    <property type="component" value="Unassembled WGS sequence"/>
</dbReference>
<evidence type="ECO:0000313" key="3">
    <source>
        <dbReference type="Proteomes" id="UP001595530"/>
    </source>
</evidence>